<evidence type="ECO:0000256" key="2">
    <source>
        <dbReference type="ARBA" id="ARBA00012739"/>
    </source>
</evidence>
<evidence type="ECO:0000313" key="9">
    <source>
        <dbReference type="EMBL" id="CAB4866913.1"/>
    </source>
</evidence>
<sequence length="473" mass="49250">MKSALEIAAAVRGGQSALVAVEESLTAIRARNEELNVFLYVDEDGARAAAALVDERVRRGEDPGLLAGVPIALKDNLCTTGIPTTCSSKILEGWKPPYNATVVDRLVAQGAISMGKTNLDEFAMGSSTENSAFGPTRNPLDPARVPGGSSGGSAAAVASNMTPISLGSDTGGSIRQPAALCGLVGVKPTYGLVSRYGLIAFASSLDQIGPFANSVTDAALLLEAIAGYDPMDSTSLPESAPSLMAHVNDGVAGKRIGLVRELVDGADEDVVRAVNKAVETLKDAGATIVEISIPELHLGLSAYYIIAPAEASSNLARFDGVRFGNRVDGEDVTAMMEATRTAGFGAEVKRRIMLGTYALSTGYFDAYYGQALKVRTRMIEAFATAYQQVDMIIGATTPSVAFEFGSKTNDPMAMYLNDVFTIPTNLAGEAAISVPFGTGEANLPIGVQLLGPGRSEARLFAAARVLEIADGRA</sequence>
<evidence type="ECO:0000259" key="8">
    <source>
        <dbReference type="Pfam" id="PF01425"/>
    </source>
</evidence>
<evidence type="ECO:0000256" key="6">
    <source>
        <dbReference type="ARBA" id="ARBA00022917"/>
    </source>
</evidence>
<dbReference type="EMBL" id="CAFBLN010000017">
    <property type="protein sequence ID" value="CAB4866913.1"/>
    <property type="molecule type" value="Genomic_DNA"/>
</dbReference>
<evidence type="ECO:0000256" key="1">
    <source>
        <dbReference type="ARBA" id="ARBA00008069"/>
    </source>
</evidence>
<gene>
    <name evidence="9" type="ORF">UFOPK3381_00573</name>
</gene>
<dbReference type="InterPro" id="IPR004412">
    <property type="entry name" value="GatA"/>
</dbReference>
<reference evidence="9" key="1">
    <citation type="submission" date="2020-05" db="EMBL/GenBank/DDBJ databases">
        <authorList>
            <person name="Chiriac C."/>
            <person name="Salcher M."/>
            <person name="Ghai R."/>
            <person name="Kavagutti S V."/>
        </authorList>
    </citation>
    <scope>NUCLEOTIDE SEQUENCE</scope>
</reference>
<dbReference type="SUPFAM" id="SSF75304">
    <property type="entry name" value="Amidase signature (AS) enzymes"/>
    <property type="match status" value="1"/>
</dbReference>
<dbReference type="NCBIfam" id="TIGR00132">
    <property type="entry name" value="gatA"/>
    <property type="match status" value="1"/>
</dbReference>
<dbReference type="InterPro" id="IPR020556">
    <property type="entry name" value="Amidase_CS"/>
</dbReference>
<evidence type="ECO:0000256" key="5">
    <source>
        <dbReference type="ARBA" id="ARBA00022840"/>
    </source>
</evidence>
<keyword evidence="4" id="KW-0547">Nucleotide-binding</keyword>
<comment type="catalytic activity">
    <reaction evidence="7">
        <text>L-glutamyl-tRNA(Gln) + L-glutamine + ATP + H2O = L-glutaminyl-tRNA(Gln) + L-glutamate + ADP + phosphate + H(+)</text>
        <dbReference type="Rhea" id="RHEA:17521"/>
        <dbReference type="Rhea" id="RHEA-COMP:9681"/>
        <dbReference type="Rhea" id="RHEA-COMP:9684"/>
        <dbReference type="ChEBI" id="CHEBI:15377"/>
        <dbReference type="ChEBI" id="CHEBI:15378"/>
        <dbReference type="ChEBI" id="CHEBI:29985"/>
        <dbReference type="ChEBI" id="CHEBI:30616"/>
        <dbReference type="ChEBI" id="CHEBI:43474"/>
        <dbReference type="ChEBI" id="CHEBI:58359"/>
        <dbReference type="ChEBI" id="CHEBI:78520"/>
        <dbReference type="ChEBI" id="CHEBI:78521"/>
        <dbReference type="ChEBI" id="CHEBI:456216"/>
        <dbReference type="EC" id="6.3.5.7"/>
    </reaction>
</comment>
<dbReference type="Pfam" id="PF01425">
    <property type="entry name" value="Amidase"/>
    <property type="match status" value="1"/>
</dbReference>
<dbReference type="PROSITE" id="PS00571">
    <property type="entry name" value="AMIDASES"/>
    <property type="match status" value="1"/>
</dbReference>
<keyword evidence="3" id="KW-0436">Ligase</keyword>
<dbReference type="InterPro" id="IPR000120">
    <property type="entry name" value="Amidase"/>
</dbReference>
<dbReference type="GO" id="GO:0030956">
    <property type="term" value="C:glutamyl-tRNA(Gln) amidotransferase complex"/>
    <property type="evidence" value="ECO:0007669"/>
    <property type="project" value="InterPro"/>
</dbReference>
<accession>A0A6J7DI59</accession>
<evidence type="ECO:0000256" key="3">
    <source>
        <dbReference type="ARBA" id="ARBA00022598"/>
    </source>
</evidence>
<dbReference type="EC" id="6.3.5.7" evidence="2"/>
<comment type="similarity">
    <text evidence="1">Belongs to the amidase family. GatA subfamily.</text>
</comment>
<dbReference type="Gene3D" id="3.90.1300.10">
    <property type="entry name" value="Amidase signature (AS) domain"/>
    <property type="match status" value="1"/>
</dbReference>
<dbReference type="InterPro" id="IPR023631">
    <property type="entry name" value="Amidase_dom"/>
</dbReference>
<feature type="domain" description="Amidase" evidence="8">
    <location>
        <begin position="20"/>
        <end position="459"/>
    </location>
</feature>
<dbReference type="AlphaFoldDB" id="A0A6J7DI59"/>
<protein>
    <recommendedName>
        <fullName evidence="2">glutaminyl-tRNA synthase (glutamine-hydrolyzing)</fullName>
        <ecNumber evidence="2">6.3.5.7</ecNumber>
    </recommendedName>
</protein>
<evidence type="ECO:0000256" key="4">
    <source>
        <dbReference type="ARBA" id="ARBA00022741"/>
    </source>
</evidence>
<name>A0A6J7DI59_9ZZZZ</name>
<dbReference type="GO" id="GO:0006412">
    <property type="term" value="P:translation"/>
    <property type="evidence" value="ECO:0007669"/>
    <property type="project" value="UniProtKB-KW"/>
</dbReference>
<evidence type="ECO:0000256" key="7">
    <source>
        <dbReference type="ARBA" id="ARBA00047407"/>
    </source>
</evidence>
<keyword evidence="5" id="KW-0067">ATP-binding</keyword>
<dbReference type="InterPro" id="IPR036928">
    <property type="entry name" value="AS_sf"/>
</dbReference>
<dbReference type="HAMAP" id="MF_00120">
    <property type="entry name" value="GatA"/>
    <property type="match status" value="1"/>
</dbReference>
<dbReference type="GO" id="GO:0005739">
    <property type="term" value="C:mitochondrion"/>
    <property type="evidence" value="ECO:0007669"/>
    <property type="project" value="UniProtKB-ARBA"/>
</dbReference>
<proteinExistence type="inferred from homology"/>
<dbReference type="PANTHER" id="PTHR11895">
    <property type="entry name" value="TRANSAMIDASE"/>
    <property type="match status" value="1"/>
</dbReference>
<dbReference type="GO" id="GO:0050567">
    <property type="term" value="F:glutaminyl-tRNA synthase (glutamine-hydrolyzing) activity"/>
    <property type="evidence" value="ECO:0007669"/>
    <property type="project" value="UniProtKB-EC"/>
</dbReference>
<dbReference type="GO" id="GO:0005524">
    <property type="term" value="F:ATP binding"/>
    <property type="evidence" value="ECO:0007669"/>
    <property type="project" value="UniProtKB-KW"/>
</dbReference>
<dbReference type="PANTHER" id="PTHR11895:SF151">
    <property type="entry name" value="GLUTAMYL-TRNA(GLN) AMIDOTRANSFERASE SUBUNIT A"/>
    <property type="match status" value="1"/>
</dbReference>
<keyword evidence="6" id="KW-0648">Protein biosynthesis</keyword>
<organism evidence="9">
    <name type="scientific">freshwater metagenome</name>
    <dbReference type="NCBI Taxonomy" id="449393"/>
    <lineage>
        <taxon>unclassified sequences</taxon>
        <taxon>metagenomes</taxon>
        <taxon>ecological metagenomes</taxon>
    </lineage>
</organism>